<organism evidence="5 8">
    <name type="scientific">Rhizobium etli</name>
    <dbReference type="NCBI Taxonomy" id="29449"/>
    <lineage>
        <taxon>Bacteria</taxon>
        <taxon>Pseudomonadati</taxon>
        <taxon>Pseudomonadota</taxon>
        <taxon>Alphaproteobacteria</taxon>
        <taxon>Hyphomicrobiales</taxon>
        <taxon>Rhizobiaceae</taxon>
        <taxon>Rhizobium/Agrobacterium group</taxon>
        <taxon>Rhizobium</taxon>
    </lineage>
</organism>
<dbReference type="Proteomes" id="UP000523431">
    <property type="component" value="Unassembled WGS sequence"/>
</dbReference>
<evidence type="ECO:0000256" key="1">
    <source>
        <dbReference type="ARBA" id="ARBA00023015"/>
    </source>
</evidence>
<evidence type="ECO:0000313" key="6">
    <source>
        <dbReference type="EMBL" id="MBB4533818.1"/>
    </source>
</evidence>
<dbReference type="Gene3D" id="1.10.10.60">
    <property type="entry name" value="Homeodomain-like"/>
    <property type="match status" value="1"/>
</dbReference>
<dbReference type="GO" id="GO:0003700">
    <property type="term" value="F:DNA-binding transcription factor activity"/>
    <property type="evidence" value="ECO:0007669"/>
    <property type="project" value="InterPro"/>
</dbReference>
<dbReference type="InterPro" id="IPR018060">
    <property type="entry name" value="HTH_AraC"/>
</dbReference>
<evidence type="ECO:0000313" key="8">
    <source>
        <dbReference type="Proteomes" id="UP000557344"/>
    </source>
</evidence>
<name>A0A7W6Y509_RHIET</name>
<dbReference type="Pfam" id="PF12833">
    <property type="entry name" value="HTH_18"/>
    <property type="match status" value="1"/>
</dbReference>
<keyword evidence="1" id="KW-0805">Transcription regulation</keyword>
<protein>
    <submittedName>
        <fullName evidence="5">AraC-like DNA-binding protein</fullName>
    </submittedName>
</protein>
<dbReference type="PANTHER" id="PTHR46796:SF15">
    <property type="entry name" value="BLL1074 PROTEIN"/>
    <property type="match status" value="1"/>
</dbReference>
<dbReference type="EMBL" id="JACIHU010000001">
    <property type="protein sequence ID" value="MBB4477986.1"/>
    <property type="molecule type" value="Genomic_DNA"/>
</dbReference>
<dbReference type="SMART" id="SM00342">
    <property type="entry name" value="HTH_ARAC"/>
    <property type="match status" value="1"/>
</dbReference>
<evidence type="ECO:0000313" key="5">
    <source>
        <dbReference type="EMBL" id="MBB4477986.1"/>
    </source>
</evidence>
<evidence type="ECO:0000313" key="7">
    <source>
        <dbReference type="Proteomes" id="UP000523431"/>
    </source>
</evidence>
<dbReference type="Proteomes" id="UP000557344">
    <property type="component" value="Unassembled WGS sequence"/>
</dbReference>
<accession>A0A7W6Y509</accession>
<sequence length="151" mass="16867">MKLTAPACPTTCHLIGKQRRGVTRPSRIRNALSHAIIGLSGDSAWHRKNETPAAESGCSPSSLPHRLDISERQLRRRCHQHFGYGAKTLERIRRFQRFLDLCRRSHAMPLAHLALEAGFADQAHMTREVGELSCLTPAVICDQLNARELPG</sequence>
<comment type="caution">
    <text evidence="5">The sequence shown here is derived from an EMBL/GenBank/DDBJ whole genome shotgun (WGS) entry which is preliminary data.</text>
</comment>
<dbReference type="PROSITE" id="PS01124">
    <property type="entry name" value="HTH_ARAC_FAMILY_2"/>
    <property type="match status" value="1"/>
</dbReference>
<dbReference type="PANTHER" id="PTHR46796">
    <property type="entry name" value="HTH-TYPE TRANSCRIPTIONAL ACTIVATOR RHAS-RELATED"/>
    <property type="match status" value="1"/>
</dbReference>
<dbReference type="InterPro" id="IPR050204">
    <property type="entry name" value="AraC_XylS_family_regulators"/>
</dbReference>
<reference evidence="7 8" key="1">
    <citation type="submission" date="2020-08" db="EMBL/GenBank/DDBJ databases">
        <title>Genomic Encyclopedia of Type Strains, Phase IV (KMG-V): Genome sequencing to study the core and pangenomes of soil and plant-associated prokaryotes.</title>
        <authorList>
            <person name="Whitman W."/>
        </authorList>
    </citation>
    <scope>NUCLEOTIDE SEQUENCE [LARGE SCALE GENOMIC DNA]</scope>
    <source>
        <strain evidence="5 8">SEMIA 471</strain>
        <strain evidence="6 7">SEMIA 489</strain>
    </source>
</reference>
<gene>
    <name evidence="5" type="ORF">GGE46_000527</name>
    <name evidence="6" type="ORF">GGE57_000527</name>
</gene>
<keyword evidence="3" id="KW-0804">Transcription</keyword>
<evidence type="ECO:0000256" key="3">
    <source>
        <dbReference type="ARBA" id="ARBA00023163"/>
    </source>
</evidence>
<evidence type="ECO:0000256" key="2">
    <source>
        <dbReference type="ARBA" id="ARBA00023125"/>
    </source>
</evidence>
<evidence type="ECO:0000259" key="4">
    <source>
        <dbReference type="PROSITE" id="PS01124"/>
    </source>
</evidence>
<dbReference type="EMBL" id="JACIID010000001">
    <property type="protein sequence ID" value="MBB4533818.1"/>
    <property type="molecule type" value="Genomic_DNA"/>
</dbReference>
<proteinExistence type="predicted"/>
<dbReference type="GO" id="GO:0043565">
    <property type="term" value="F:sequence-specific DNA binding"/>
    <property type="evidence" value="ECO:0007669"/>
    <property type="project" value="InterPro"/>
</dbReference>
<feature type="domain" description="HTH araC/xylS-type" evidence="4">
    <location>
        <begin position="61"/>
        <end position="143"/>
    </location>
</feature>
<keyword evidence="2 5" id="KW-0238">DNA-binding</keyword>
<dbReference type="AlphaFoldDB" id="A0A7W6Y509"/>